<keyword evidence="2" id="KW-1185">Reference proteome</keyword>
<proteinExistence type="predicted"/>
<evidence type="ECO:0000313" key="2">
    <source>
        <dbReference type="Proteomes" id="UP000642284"/>
    </source>
</evidence>
<evidence type="ECO:0008006" key="3">
    <source>
        <dbReference type="Google" id="ProtNLM"/>
    </source>
</evidence>
<evidence type="ECO:0000313" key="1">
    <source>
        <dbReference type="EMBL" id="MBC9719565.1"/>
    </source>
</evidence>
<dbReference type="RefSeq" id="WP_214662257.1">
    <property type="nucleotide sequence ID" value="NZ_JACTVJ010000049.1"/>
</dbReference>
<gene>
    <name evidence="1" type="ORF">H9Y04_44475</name>
</gene>
<organism evidence="1 2">
    <name type="scientific">Streptomyces polyasparticus</name>
    <dbReference type="NCBI Taxonomy" id="2767826"/>
    <lineage>
        <taxon>Bacteria</taxon>
        <taxon>Bacillati</taxon>
        <taxon>Actinomycetota</taxon>
        <taxon>Actinomycetes</taxon>
        <taxon>Kitasatosporales</taxon>
        <taxon>Streptomycetaceae</taxon>
        <taxon>Streptomyces</taxon>
    </lineage>
</organism>
<sequence>MTTWLRERHCRDSAGSFAQATLAADLTIVQVMDRWHVWRGLVEAVAKEVTDHSSCWGRFGPPVIEGILARNTRGSRSMIYSRRVLACWSAPVGSA</sequence>
<dbReference type="EMBL" id="JACTVJ010000049">
    <property type="protein sequence ID" value="MBC9719565.1"/>
    <property type="molecule type" value="Genomic_DNA"/>
</dbReference>
<dbReference type="Proteomes" id="UP000642284">
    <property type="component" value="Unassembled WGS sequence"/>
</dbReference>
<protein>
    <recommendedName>
        <fullName evidence="3">Transposase IS204/IS1001/IS1096/IS1165 DDE domain-containing protein</fullName>
    </recommendedName>
</protein>
<comment type="caution">
    <text evidence="1">The sequence shown here is derived from an EMBL/GenBank/DDBJ whole genome shotgun (WGS) entry which is preliminary data.</text>
</comment>
<accession>A0ABR7SVN7</accession>
<reference evidence="1 2" key="1">
    <citation type="submission" date="2020-08" db="EMBL/GenBank/DDBJ databases">
        <title>Genemic of Streptomyces polyaspartic.</title>
        <authorList>
            <person name="Liu W."/>
        </authorList>
    </citation>
    <scope>NUCLEOTIDE SEQUENCE [LARGE SCALE GENOMIC DNA]</scope>
    <source>
        <strain evidence="1 2">TRM66268-LWL</strain>
    </source>
</reference>
<name>A0ABR7SVN7_9ACTN</name>